<dbReference type="EMBL" id="JARVKM010000009">
    <property type="protein sequence ID" value="KAK9779728.1"/>
    <property type="molecule type" value="Genomic_DNA"/>
</dbReference>
<evidence type="ECO:0000256" key="1">
    <source>
        <dbReference type="ARBA" id="ARBA00023002"/>
    </source>
</evidence>
<dbReference type="Pfam" id="PF00248">
    <property type="entry name" value="Aldo_ket_red"/>
    <property type="match status" value="1"/>
</dbReference>
<dbReference type="InterPro" id="IPR050791">
    <property type="entry name" value="Aldo-Keto_reductase"/>
</dbReference>
<comment type="caution">
    <text evidence="3">The sequence shown here is derived from an EMBL/GenBank/DDBJ whole genome shotgun (WGS) entry which is preliminary data.</text>
</comment>
<accession>A0ABR2Y0Y5</accession>
<dbReference type="Proteomes" id="UP001465668">
    <property type="component" value="Unassembled WGS sequence"/>
</dbReference>
<sequence length="360" mass="40241">MAAKYTQRKIGDDHVSAQGLGCMGMSFGYTSYGGYNDEESLKVLTRAADLGITFWDTSDIYGPFTNEKLLGKWFKETGRRNEIFLATKFGNKMVNGQMEVVGNPEYVKQACKESLERLQTDHIDLYYQHRVDTKTPIEKTVGAMAELVKEGKVRYLGLSECSARTLERAYKVHPIAAAQMEYSPFALEIESDQTNFLKTARKLGVKIVAYSPLGRGFLTGAIKSREDLDPTDSRFKHPRFSEEHFQDNLKLVEVLAGIAKEKGVTPGQLALAWVLAQGKGELSKPLVEQKLIYQDFLPIPGTKRVKYLEENVEAINIKLSKDDENKIRQAIDSVGGSKGDRYPAAMLDKCFGDSPELNDA</sequence>
<keyword evidence="4" id="KW-1185">Reference proteome</keyword>
<dbReference type="PANTHER" id="PTHR43625:SF40">
    <property type="entry name" value="ALDO-KETO REDUCTASE YAKC [NADP(+)]"/>
    <property type="match status" value="1"/>
</dbReference>
<dbReference type="CDD" id="cd19076">
    <property type="entry name" value="AKR_AKR13A_13D"/>
    <property type="match status" value="1"/>
</dbReference>
<evidence type="ECO:0000313" key="3">
    <source>
        <dbReference type="EMBL" id="KAK9779728.1"/>
    </source>
</evidence>
<reference evidence="3 4" key="1">
    <citation type="submission" date="2024-02" db="EMBL/GenBank/DDBJ databases">
        <title>First draft genome assembly of two strains of Seiridium cardinale.</title>
        <authorList>
            <person name="Emiliani G."/>
            <person name="Scali E."/>
        </authorList>
    </citation>
    <scope>NUCLEOTIDE SEQUENCE [LARGE SCALE GENOMIC DNA]</scope>
    <source>
        <strain evidence="3 4">BM-138-000479</strain>
    </source>
</reference>
<dbReference type="Gene3D" id="3.20.20.100">
    <property type="entry name" value="NADP-dependent oxidoreductase domain"/>
    <property type="match status" value="1"/>
</dbReference>
<dbReference type="InterPro" id="IPR036812">
    <property type="entry name" value="NAD(P)_OxRdtase_dom_sf"/>
</dbReference>
<protein>
    <submittedName>
        <fullName evidence="3">Aldo-keto reductase</fullName>
    </submittedName>
</protein>
<keyword evidence="1" id="KW-0560">Oxidoreductase</keyword>
<organism evidence="3 4">
    <name type="scientific">Seiridium cardinale</name>
    <dbReference type="NCBI Taxonomy" id="138064"/>
    <lineage>
        <taxon>Eukaryota</taxon>
        <taxon>Fungi</taxon>
        <taxon>Dikarya</taxon>
        <taxon>Ascomycota</taxon>
        <taxon>Pezizomycotina</taxon>
        <taxon>Sordariomycetes</taxon>
        <taxon>Xylariomycetidae</taxon>
        <taxon>Amphisphaeriales</taxon>
        <taxon>Sporocadaceae</taxon>
        <taxon>Seiridium</taxon>
    </lineage>
</organism>
<dbReference type="PANTHER" id="PTHR43625">
    <property type="entry name" value="AFLATOXIN B1 ALDEHYDE REDUCTASE"/>
    <property type="match status" value="1"/>
</dbReference>
<dbReference type="InterPro" id="IPR023210">
    <property type="entry name" value="NADP_OxRdtase_dom"/>
</dbReference>
<evidence type="ECO:0000313" key="4">
    <source>
        <dbReference type="Proteomes" id="UP001465668"/>
    </source>
</evidence>
<dbReference type="SUPFAM" id="SSF51430">
    <property type="entry name" value="NAD(P)-linked oxidoreductase"/>
    <property type="match status" value="1"/>
</dbReference>
<proteinExistence type="predicted"/>
<feature type="domain" description="NADP-dependent oxidoreductase" evidence="2">
    <location>
        <begin position="25"/>
        <end position="331"/>
    </location>
</feature>
<gene>
    <name evidence="3" type="ORF">SCAR479_03335</name>
</gene>
<evidence type="ECO:0000259" key="2">
    <source>
        <dbReference type="Pfam" id="PF00248"/>
    </source>
</evidence>
<name>A0ABR2Y0Y5_9PEZI</name>